<organism evidence="1 2">
    <name type="scientific">Deinococcus xinjiangensis</name>
    <dbReference type="NCBI Taxonomy" id="457454"/>
    <lineage>
        <taxon>Bacteria</taxon>
        <taxon>Thermotogati</taxon>
        <taxon>Deinococcota</taxon>
        <taxon>Deinococci</taxon>
        <taxon>Deinococcales</taxon>
        <taxon>Deinococcaceae</taxon>
        <taxon>Deinococcus</taxon>
    </lineage>
</organism>
<evidence type="ECO:0000313" key="2">
    <source>
        <dbReference type="Proteomes" id="UP001458946"/>
    </source>
</evidence>
<evidence type="ECO:0000313" key="1">
    <source>
        <dbReference type="EMBL" id="GAA5501206.1"/>
    </source>
</evidence>
<dbReference type="EMBL" id="BAABRN010000007">
    <property type="protein sequence ID" value="GAA5501206.1"/>
    <property type="molecule type" value="Genomic_DNA"/>
</dbReference>
<comment type="caution">
    <text evidence="1">The sequence shown here is derived from an EMBL/GenBank/DDBJ whole genome shotgun (WGS) entry which is preliminary data.</text>
</comment>
<reference evidence="1 2" key="1">
    <citation type="submission" date="2024-02" db="EMBL/GenBank/DDBJ databases">
        <title>Deinococcus xinjiangensis NBRC 107630.</title>
        <authorList>
            <person name="Ichikawa N."/>
            <person name="Katano-Makiyama Y."/>
            <person name="Hidaka K."/>
        </authorList>
    </citation>
    <scope>NUCLEOTIDE SEQUENCE [LARGE SCALE GENOMIC DNA]</scope>
    <source>
        <strain evidence="1 2">NBRC 107630</strain>
    </source>
</reference>
<sequence>MLIVLRGNSGSGKSAAAQAIRQQYGYGLAWVEQDHLRRILLREKDIAGGKNIELIALNVRYCLAAGYHVVLEGILNAERYGEMLEGLRRDYGGYWYYFDLPFEETLRRHATKPLAAHIDAATLHTWYRERDLLPFVPERQITAESTLAETVAQILAETNLLAAPATPAP</sequence>
<accession>A0ABP9V952</accession>
<dbReference type="Gene3D" id="3.40.50.300">
    <property type="entry name" value="P-loop containing nucleotide triphosphate hydrolases"/>
    <property type="match status" value="1"/>
</dbReference>
<name>A0ABP9V952_9DEIO</name>
<gene>
    <name evidence="1" type="ORF">Dxin01_00938</name>
</gene>
<evidence type="ECO:0008006" key="3">
    <source>
        <dbReference type="Google" id="ProtNLM"/>
    </source>
</evidence>
<dbReference type="Proteomes" id="UP001458946">
    <property type="component" value="Unassembled WGS sequence"/>
</dbReference>
<proteinExistence type="predicted"/>
<protein>
    <recommendedName>
        <fullName evidence="3">Kinase</fullName>
    </recommendedName>
</protein>
<keyword evidence="2" id="KW-1185">Reference proteome</keyword>
<dbReference type="InterPro" id="IPR027417">
    <property type="entry name" value="P-loop_NTPase"/>
</dbReference>
<dbReference type="SUPFAM" id="SSF52540">
    <property type="entry name" value="P-loop containing nucleoside triphosphate hydrolases"/>
    <property type="match status" value="1"/>
</dbReference>